<dbReference type="EMBL" id="VTPC01000865">
    <property type="protein sequence ID" value="KAF2904086.1"/>
    <property type="molecule type" value="Genomic_DNA"/>
</dbReference>
<organism evidence="2 3">
    <name type="scientific">Ignelater luminosus</name>
    <name type="common">Cucubano</name>
    <name type="synonym">Pyrophorus luminosus</name>
    <dbReference type="NCBI Taxonomy" id="2038154"/>
    <lineage>
        <taxon>Eukaryota</taxon>
        <taxon>Metazoa</taxon>
        <taxon>Ecdysozoa</taxon>
        <taxon>Arthropoda</taxon>
        <taxon>Hexapoda</taxon>
        <taxon>Insecta</taxon>
        <taxon>Pterygota</taxon>
        <taxon>Neoptera</taxon>
        <taxon>Endopterygota</taxon>
        <taxon>Coleoptera</taxon>
        <taxon>Polyphaga</taxon>
        <taxon>Elateriformia</taxon>
        <taxon>Elateroidea</taxon>
        <taxon>Elateridae</taxon>
        <taxon>Agrypninae</taxon>
        <taxon>Pyrophorini</taxon>
        <taxon>Ignelater</taxon>
    </lineage>
</organism>
<evidence type="ECO:0000313" key="2">
    <source>
        <dbReference type="EMBL" id="KAF2904086.1"/>
    </source>
</evidence>
<feature type="signal peptide" evidence="1">
    <location>
        <begin position="1"/>
        <end position="19"/>
    </location>
</feature>
<feature type="chain" id="PRO_5035426168" evidence="1">
    <location>
        <begin position="20"/>
        <end position="245"/>
    </location>
</feature>
<keyword evidence="3" id="KW-1185">Reference proteome</keyword>
<proteinExistence type="predicted"/>
<dbReference type="Proteomes" id="UP000801492">
    <property type="component" value="Unassembled WGS sequence"/>
</dbReference>
<protein>
    <submittedName>
        <fullName evidence="2">Uncharacterized protein</fullName>
    </submittedName>
</protein>
<keyword evidence="1" id="KW-0732">Signal</keyword>
<gene>
    <name evidence="2" type="ORF">ILUMI_02089</name>
</gene>
<reference evidence="2" key="1">
    <citation type="submission" date="2019-08" db="EMBL/GenBank/DDBJ databases">
        <title>The genome of the North American firefly Photinus pyralis.</title>
        <authorList>
            <consortium name="Photinus pyralis genome working group"/>
            <person name="Fallon T.R."/>
            <person name="Sander Lower S.E."/>
            <person name="Weng J.-K."/>
        </authorList>
    </citation>
    <scope>NUCLEOTIDE SEQUENCE</scope>
    <source>
        <strain evidence="2">TRF0915ILg1</strain>
        <tissue evidence="2">Whole body</tissue>
    </source>
</reference>
<evidence type="ECO:0000313" key="3">
    <source>
        <dbReference type="Proteomes" id="UP000801492"/>
    </source>
</evidence>
<comment type="caution">
    <text evidence="2">The sequence shown here is derived from an EMBL/GenBank/DDBJ whole genome shotgun (WGS) entry which is preliminary data.</text>
</comment>
<dbReference type="OrthoDB" id="6807086at2759"/>
<accession>A0A8K0DIT7</accession>
<evidence type="ECO:0000256" key="1">
    <source>
        <dbReference type="SAM" id="SignalP"/>
    </source>
</evidence>
<name>A0A8K0DIT7_IGNLU</name>
<sequence length="245" mass="28837">MIISVSFLILLMQVKLVYLDIEDQDDYGKNSELGVLARLDLINALKIALKDANPKPSKEERLAAGTFVKFLSRSVSNEYLEAFYSTHTYQKVNQFVSFLNAIRFNGNPDSKVWYAAEILVNMIKTKTSENDIEQKRQRMKRVEKVARTTKIFHHSPRQPVDIVKMYQESDEPYNLKELIDRVAQIYNTRKNTNLKKFGRLLTLILDSIFKKFHQKLEKKICKTEDVDKSLWKRNDCLRRHRYLKA</sequence>
<dbReference type="AlphaFoldDB" id="A0A8K0DIT7"/>